<gene>
    <name evidence="2" type="ORF">BTCBT_007388</name>
</gene>
<keyword evidence="1" id="KW-1133">Transmembrane helix</keyword>
<evidence type="ECO:0000313" key="3">
    <source>
        <dbReference type="Proteomes" id="UP000013487"/>
    </source>
</evidence>
<accession>A0AAN4KLJ0</accession>
<evidence type="ECO:0000313" key="2">
    <source>
        <dbReference type="EMBL" id="ERH96467.1"/>
    </source>
</evidence>
<evidence type="ECO:0000256" key="1">
    <source>
        <dbReference type="SAM" id="Phobius"/>
    </source>
</evidence>
<comment type="caution">
    <text evidence="2">The sequence shown here is derived from an EMBL/GenBank/DDBJ whole genome shotgun (WGS) entry which is preliminary data.</text>
</comment>
<dbReference type="Proteomes" id="UP000013487">
    <property type="component" value="Unassembled WGS sequence"/>
</dbReference>
<dbReference type="EMBL" id="ARXZ02000092">
    <property type="protein sequence ID" value="ERH96467.1"/>
    <property type="molecule type" value="Genomic_DNA"/>
</dbReference>
<organism evidence="2 3">
    <name type="scientific">Bacillus thuringiensis T01-328</name>
    <dbReference type="NCBI Taxonomy" id="1324966"/>
    <lineage>
        <taxon>Bacteria</taxon>
        <taxon>Bacillati</taxon>
        <taxon>Bacillota</taxon>
        <taxon>Bacilli</taxon>
        <taxon>Bacillales</taxon>
        <taxon>Bacillaceae</taxon>
        <taxon>Bacillus</taxon>
        <taxon>Bacillus cereus group</taxon>
    </lineage>
</organism>
<proteinExistence type="predicted"/>
<reference evidence="2 3" key="1">
    <citation type="journal article" date="2013" name="Genome Announc.">
        <title>Draft Genome Sequence of Bacillus thuringiensis var. thuringiensis Strain T01-328, a Brazilian Isolate That Produces a Soluble Pesticide Protein, Cry1Ia.</title>
        <authorList>
            <person name="Varani A.M."/>
            <person name="Lemos M.V."/>
            <person name="Fernandes C.C."/>
            <person name="Lemos E.G."/>
            <person name="Alves E.C."/>
            <person name="Desiderio J.A."/>
        </authorList>
    </citation>
    <scope>NUCLEOTIDE SEQUENCE [LARGE SCALE GENOMIC DNA]</scope>
    <source>
        <strain evidence="2 3">T01-328</strain>
    </source>
</reference>
<keyword evidence="1" id="KW-0472">Membrane</keyword>
<name>A0AAN4KLJ0_BACTU</name>
<keyword evidence="1" id="KW-0812">Transmembrane</keyword>
<sequence>MTITILVIIYSLLALFIDSLNGIVKNFKFNRLINIVQFILLIIGLIFLITVIYI</sequence>
<dbReference type="AlphaFoldDB" id="A0AAN4KLJ0"/>
<protein>
    <submittedName>
        <fullName evidence="2">Uncharacterized protein</fullName>
    </submittedName>
</protein>
<feature type="transmembrane region" description="Helical" evidence="1">
    <location>
        <begin position="32"/>
        <end position="53"/>
    </location>
</feature>